<reference evidence="1 2" key="1">
    <citation type="journal article" date="2022" name="New Phytol.">
        <title>Ecological generalism drives hyperdiversity of secondary metabolite gene clusters in xylarialean endophytes.</title>
        <authorList>
            <person name="Franco M.E.E."/>
            <person name="Wisecaver J.H."/>
            <person name="Arnold A.E."/>
            <person name="Ju Y.M."/>
            <person name="Slot J.C."/>
            <person name="Ahrendt S."/>
            <person name="Moore L.P."/>
            <person name="Eastman K.E."/>
            <person name="Scott K."/>
            <person name="Konkel Z."/>
            <person name="Mondo S.J."/>
            <person name="Kuo A."/>
            <person name="Hayes R.D."/>
            <person name="Haridas S."/>
            <person name="Andreopoulos B."/>
            <person name="Riley R."/>
            <person name="LaButti K."/>
            <person name="Pangilinan J."/>
            <person name="Lipzen A."/>
            <person name="Amirebrahimi M."/>
            <person name="Yan J."/>
            <person name="Adam C."/>
            <person name="Keymanesh K."/>
            <person name="Ng V."/>
            <person name="Louie K."/>
            <person name="Northen T."/>
            <person name="Drula E."/>
            <person name="Henrissat B."/>
            <person name="Hsieh H.M."/>
            <person name="Youens-Clark K."/>
            <person name="Lutzoni F."/>
            <person name="Miadlikowska J."/>
            <person name="Eastwood D.C."/>
            <person name="Hamelin R.C."/>
            <person name="Grigoriev I.V."/>
            <person name="U'Ren J.M."/>
        </authorList>
    </citation>
    <scope>NUCLEOTIDE SEQUENCE [LARGE SCALE GENOMIC DNA]</scope>
    <source>
        <strain evidence="1 2">ER1909</strain>
    </source>
</reference>
<sequence>MSSGQGEGDQAPKLPKTGSGSNANFLQKRVASRAPLFNDLDEAFKKITARPKPNENLSQKVTSPYAAGRSLTDKYTTPTKLTAPTAVMSTAQGQLDNVDQAPMVDIPLDGPNDTGSKVMRQHQCPSEPPKSSLPDTPHAHPQSELESKTVTIQPTTPTGSTVSDSQQLLNANEVEQTRQPGVPSQLKFPLKECLKNEEDYRSESSSANNTTVSNLDPFHYDDQRYQAFMHPDNERDVSRALKRLSHVGEASEATLFTPEASPTTKATGNHFAQQPVKPALEKKFRDLRVEIGRKPELEPEEDDAPGRLTRSKACLRLDKLARQSTGDGGDWVTEATTETGFGHSPIVKRTGSSIAYFSDEEEENTSNTFNAIRRPVLWHPSARDNAQPESYELHNLKQPKQQVMLPKTKYSVFPMNSDRLLSSGADTLPHTISNPFSKNAYKRADGNGNFTNLVKKGATKYEFRDSVSEYAQPSQLTQNSPQDSLFDHNLDEGVLGKYLRDGEQANTDGFGSERQTFGSSRDVEATPRKRYQSRHVDEMYPARHRFGHKWRLERQETDSSDFADYGRGAHIGEPLSSRSKFEFELVSLEQAQLKQKQQRESGETDETRPQAVRSNRAKSNSFTDSSPITLPPPTVNRRMGANLSTDFSYQSWTNLEDALMDTPSPFSATQQTPQSSAADRSLLRHHGSPMTPSATPTRKFFGRYRPRLFFSPAKEQPQRVASDQPTLNHNPLPHLESGLSLAAMETIMESSISEEAKLRRARWFYLMATLSILLPFFAILVLSKVLDESLVWYTKGEVRTLTIKQRNFIRAAFLVELCLFVILIASIIAVFTKKN</sequence>
<proteinExistence type="predicted"/>
<keyword evidence="2" id="KW-1185">Reference proteome</keyword>
<evidence type="ECO:0000313" key="2">
    <source>
        <dbReference type="Proteomes" id="UP001497680"/>
    </source>
</evidence>
<gene>
    <name evidence="1" type="ORF">F4821DRAFT_275772</name>
</gene>
<organism evidence="1 2">
    <name type="scientific">Hypoxylon rubiginosum</name>
    <dbReference type="NCBI Taxonomy" id="110542"/>
    <lineage>
        <taxon>Eukaryota</taxon>
        <taxon>Fungi</taxon>
        <taxon>Dikarya</taxon>
        <taxon>Ascomycota</taxon>
        <taxon>Pezizomycotina</taxon>
        <taxon>Sordariomycetes</taxon>
        <taxon>Xylariomycetidae</taxon>
        <taxon>Xylariales</taxon>
        <taxon>Hypoxylaceae</taxon>
        <taxon>Hypoxylon</taxon>
    </lineage>
</organism>
<name>A0ACC0DAH5_9PEZI</name>
<protein>
    <submittedName>
        <fullName evidence="1">Uncharacterized protein</fullName>
    </submittedName>
</protein>
<evidence type="ECO:0000313" key="1">
    <source>
        <dbReference type="EMBL" id="KAI6089758.1"/>
    </source>
</evidence>
<accession>A0ACC0DAH5</accession>
<dbReference type="EMBL" id="MU394294">
    <property type="protein sequence ID" value="KAI6089758.1"/>
    <property type="molecule type" value="Genomic_DNA"/>
</dbReference>
<dbReference type="Proteomes" id="UP001497680">
    <property type="component" value="Unassembled WGS sequence"/>
</dbReference>
<comment type="caution">
    <text evidence="1">The sequence shown here is derived from an EMBL/GenBank/DDBJ whole genome shotgun (WGS) entry which is preliminary data.</text>
</comment>